<keyword evidence="3" id="KW-1185">Reference proteome</keyword>
<dbReference type="Proteomes" id="UP000276834">
    <property type="component" value="Unassembled WGS sequence"/>
</dbReference>
<dbReference type="AlphaFoldDB" id="A0A3L8T378"/>
<protein>
    <submittedName>
        <fullName evidence="2">Uncharacterized protein</fullName>
    </submittedName>
</protein>
<evidence type="ECO:0000313" key="2">
    <source>
        <dbReference type="EMBL" id="RLW11515.1"/>
    </source>
</evidence>
<dbReference type="EMBL" id="QUSF01000003">
    <property type="protein sequence ID" value="RLW11515.1"/>
    <property type="molecule type" value="Genomic_DNA"/>
</dbReference>
<accession>A0A3L8T378</accession>
<feature type="compositionally biased region" description="Basic and acidic residues" evidence="1">
    <location>
        <begin position="1"/>
        <end position="14"/>
    </location>
</feature>
<gene>
    <name evidence="2" type="ORF">DV515_00001814</name>
</gene>
<reference evidence="2 3" key="1">
    <citation type="journal article" date="2018" name="Proc. R. Soc. B">
        <title>A non-coding region near Follistatin controls head colour polymorphism in the Gouldian finch.</title>
        <authorList>
            <person name="Toomey M.B."/>
            <person name="Marques C.I."/>
            <person name="Andrade P."/>
            <person name="Araujo P.M."/>
            <person name="Sabatino S."/>
            <person name="Gazda M.A."/>
            <person name="Afonso S."/>
            <person name="Lopes R.J."/>
            <person name="Corbo J.C."/>
            <person name="Carneiro M."/>
        </authorList>
    </citation>
    <scope>NUCLEOTIDE SEQUENCE [LARGE SCALE GENOMIC DNA]</scope>
    <source>
        <strain evidence="2">Red01</strain>
        <tissue evidence="2">Muscle</tissue>
    </source>
</reference>
<name>A0A3L8T378_CHLGU</name>
<organism evidence="2 3">
    <name type="scientific">Chloebia gouldiae</name>
    <name type="common">Gouldian finch</name>
    <name type="synonym">Erythrura gouldiae</name>
    <dbReference type="NCBI Taxonomy" id="44316"/>
    <lineage>
        <taxon>Eukaryota</taxon>
        <taxon>Metazoa</taxon>
        <taxon>Chordata</taxon>
        <taxon>Craniata</taxon>
        <taxon>Vertebrata</taxon>
        <taxon>Euteleostomi</taxon>
        <taxon>Archelosauria</taxon>
        <taxon>Archosauria</taxon>
        <taxon>Dinosauria</taxon>
        <taxon>Saurischia</taxon>
        <taxon>Theropoda</taxon>
        <taxon>Coelurosauria</taxon>
        <taxon>Aves</taxon>
        <taxon>Neognathae</taxon>
        <taxon>Neoaves</taxon>
        <taxon>Telluraves</taxon>
        <taxon>Australaves</taxon>
        <taxon>Passeriformes</taxon>
        <taxon>Passeroidea</taxon>
        <taxon>Passeridae</taxon>
        <taxon>Chloebia</taxon>
    </lineage>
</organism>
<proteinExistence type="predicted"/>
<feature type="region of interest" description="Disordered" evidence="1">
    <location>
        <begin position="1"/>
        <end position="26"/>
    </location>
</feature>
<evidence type="ECO:0000256" key="1">
    <source>
        <dbReference type="SAM" id="MobiDB-lite"/>
    </source>
</evidence>
<evidence type="ECO:0000313" key="3">
    <source>
        <dbReference type="Proteomes" id="UP000276834"/>
    </source>
</evidence>
<sequence>MEKSRRAMKQEEAIFQKAKSSPFPDDQNCLLTPGSSSLLTAGKTWDLFPDRKAKLVTAELSHRGAQRDTTEISSTLPGIFGGTKKAYKPREGVIPS</sequence>
<comment type="caution">
    <text evidence="2">The sequence shown here is derived from an EMBL/GenBank/DDBJ whole genome shotgun (WGS) entry which is preliminary data.</text>
</comment>